<sequence>MVKSVQREVPYTGGNTFFKSTENIVYYITSPCAPQIRGLITKILPLIKENLHILLRQMAGVQNHSIASIETAIDQDLRMKP</sequence>
<name>A0A5J4WTW2_9EUKA</name>
<gene>
    <name evidence="1" type="ORF">EZS28_006914</name>
</gene>
<dbReference type="Proteomes" id="UP000324800">
    <property type="component" value="Unassembled WGS sequence"/>
</dbReference>
<proteinExistence type="predicted"/>
<dbReference type="AlphaFoldDB" id="A0A5J4WTW2"/>
<organism evidence="1 2">
    <name type="scientific">Streblomastix strix</name>
    <dbReference type="NCBI Taxonomy" id="222440"/>
    <lineage>
        <taxon>Eukaryota</taxon>
        <taxon>Metamonada</taxon>
        <taxon>Preaxostyla</taxon>
        <taxon>Oxymonadida</taxon>
        <taxon>Streblomastigidae</taxon>
        <taxon>Streblomastix</taxon>
    </lineage>
</organism>
<dbReference type="OrthoDB" id="8190546at2759"/>
<protein>
    <submittedName>
        <fullName evidence="1">Uncharacterized protein</fullName>
    </submittedName>
</protein>
<accession>A0A5J4WTW2</accession>
<evidence type="ECO:0000313" key="2">
    <source>
        <dbReference type="Proteomes" id="UP000324800"/>
    </source>
</evidence>
<evidence type="ECO:0000313" key="1">
    <source>
        <dbReference type="EMBL" id="KAA6397559.1"/>
    </source>
</evidence>
<comment type="caution">
    <text evidence="1">The sequence shown here is derived from an EMBL/GenBank/DDBJ whole genome shotgun (WGS) entry which is preliminary data.</text>
</comment>
<reference evidence="1 2" key="1">
    <citation type="submission" date="2019-03" db="EMBL/GenBank/DDBJ databases">
        <title>Single cell metagenomics reveals metabolic interactions within the superorganism composed of flagellate Streblomastix strix and complex community of Bacteroidetes bacteria on its surface.</title>
        <authorList>
            <person name="Treitli S.C."/>
            <person name="Kolisko M."/>
            <person name="Husnik F."/>
            <person name="Keeling P."/>
            <person name="Hampl V."/>
        </authorList>
    </citation>
    <scope>NUCLEOTIDE SEQUENCE [LARGE SCALE GENOMIC DNA]</scope>
    <source>
        <strain evidence="1">ST1C</strain>
    </source>
</reference>
<dbReference type="EMBL" id="SNRW01001153">
    <property type="protein sequence ID" value="KAA6397559.1"/>
    <property type="molecule type" value="Genomic_DNA"/>
</dbReference>